<proteinExistence type="predicted"/>
<dbReference type="HOGENOM" id="CLU_3203714_0_0_10"/>
<organism evidence="1 2">
    <name type="scientific">Prevotella veroralis F0319</name>
    <dbReference type="NCBI Taxonomy" id="649761"/>
    <lineage>
        <taxon>Bacteria</taxon>
        <taxon>Pseudomonadati</taxon>
        <taxon>Bacteroidota</taxon>
        <taxon>Bacteroidia</taxon>
        <taxon>Bacteroidales</taxon>
        <taxon>Prevotellaceae</taxon>
        <taxon>Prevotella</taxon>
    </lineage>
</organism>
<protein>
    <submittedName>
        <fullName evidence="1">Uncharacterized protein</fullName>
    </submittedName>
</protein>
<keyword evidence="2" id="KW-1185">Reference proteome</keyword>
<accession>C9MNP9</accession>
<gene>
    <name evidence="1" type="ORF">HMPREF0973_01237</name>
</gene>
<dbReference type="AlphaFoldDB" id="C9MNP9"/>
<dbReference type="EMBL" id="ACVA01000031">
    <property type="protein sequence ID" value="EEX18702.1"/>
    <property type="molecule type" value="Genomic_DNA"/>
</dbReference>
<sequence length="45" mass="4922">MFVLQETILSTPLSIGRGGGDEAFLNTEYTEGTKPKGDTEFLTEQ</sequence>
<dbReference type="Proteomes" id="UP000003327">
    <property type="component" value="Unassembled WGS sequence"/>
</dbReference>
<comment type="caution">
    <text evidence="1">The sequence shown here is derived from an EMBL/GenBank/DDBJ whole genome shotgun (WGS) entry which is preliminary data.</text>
</comment>
<name>C9MNP9_9BACT</name>
<reference evidence="1 2" key="1">
    <citation type="submission" date="2009-09" db="EMBL/GenBank/DDBJ databases">
        <authorList>
            <person name="Weinstock G."/>
            <person name="Sodergren E."/>
            <person name="Clifton S."/>
            <person name="Fulton L."/>
            <person name="Fulton B."/>
            <person name="Courtney L."/>
            <person name="Fronick C."/>
            <person name="Harrison M."/>
            <person name="Strong C."/>
            <person name="Farmer C."/>
            <person name="Delahaunty K."/>
            <person name="Markovic C."/>
            <person name="Hall O."/>
            <person name="Minx P."/>
            <person name="Tomlinson C."/>
            <person name="Mitreva M."/>
            <person name="Nelson J."/>
            <person name="Hou S."/>
            <person name="Wollam A."/>
            <person name="Pepin K.H."/>
            <person name="Johnson M."/>
            <person name="Bhonagiri V."/>
            <person name="Nash W.E."/>
            <person name="Warren W."/>
            <person name="Chinwalla A."/>
            <person name="Mardis E.R."/>
            <person name="Wilson R.K."/>
        </authorList>
    </citation>
    <scope>NUCLEOTIDE SEQUENCE [LARGE SCALE GENOMIC DNA]</scope>
    <source>
        <strain evidence="1 2">F0319</strain>
    </source>
</reference>
<evidence type="ECO:0000313" key="2">
    <source>
        <dbReference type="Proteomes" id="UP000003327"/>
    </source>
</evidence>
<evidence type="ECO:0000313" key="1">
    <source>
        <dbReference type="EMBL" id="EEX18702.1"/>
    </source>
</evidence>